<dbReference type="AlphaFoldDB" id="A0A839YWV9"/>
<dbReference type="Proteomes" id="UP000578569">
    <property type="component" value="Unassembled WGS sequence"/>
</dbReference>
<sequence>MTVRRLLRCDRGAAAAEMALVLPFLVLIVAAAAEVGYYFYEQNRLVESVRDAARYAGRQPFVEYAACAGAPSAAIVNQTKLIAQKGTLDATAADLLWGWGETGESFTVSMSCDTTVTHAGNTETMGGIYGNNPSGAPTVAVDASLPHRTVFGFIGIPLNLTLNAQQEAAVMGI</sequence>
<evidence type="ECO:0000259" key="2">
    <source>
        <dbReference type="Pfam" id="PF07811"/>
    </source>
</evidence>
<evidence type="ECO:0000313" key="3">
    <source>
        <dbReference type="EMBL" id="MBB3764691.1"/>
    </source>
</evidence>
<reference evidence="3 4" key="1">
    <citation type="submission" date="2020-08" db="EMBL/GenBank/DDBJ databases">
        <title>Genomic Encyclopedia of Type Strains, Phase IV (KMG-IV): sequencing the most valuable type-strain genomes for metagenomic binning, comparative biology and taxonomic classification.</title>
        <authorList>
            <person name="Goeker M."/>
        </authorList>
    </citation>
    <scope>NUCLEOTIDE SEQUENCE [LARGE SCALE GENOMIC DNA]</scope>
    <source>
        <strain evidence="3 4">DSM 24194</strain>
    </source>
</reference>
<proteinExistence type="predicted"/>
<feature type="transmembrane region" description="Helical" evidence="1">
    <location>
        <begin position="20"/>
        <end position="40"/>
    </location>
</feature>
<name>A0A839YWV9_9SPHN</name>
<dbReference type="InterPro" id="IPR012495">
    <property type="entry name" value="TadE-like_dom"/>
</dbReference>
<organism evidence="3 4">
    <name type="scientific">Sphingomicrobium lutaoense</name>
    <dbReference type="NCBI Taxonomy" id="515949"/>
    <lineage>
        <taxon>Bacteria</taxon>
        <taxon>Pseudomonadati</taxon>
        <taxon>Pseudomonadota</taxon>
        <taxon>Alphaproteobacteria</taxon>
        <taxon>Sphingomonadales</taxon>
        <taxon>Sphingomonadaceae</taxon>
        <taxon>Sphingomicrobium</taxon>
    </lineage>
</organism>
<dbReference type="Pfam" id="PF07811">
    <property type="entry name" value="TadE"/>
    <property type="match status" value="1"/>
</dbReference>
<keyword evidence="4" id="KW-1185">Reference proteome</keyword>
<dbReference type="EMBL" id="JACICF010000002">
    <property type="protein sequence ID" value="MBB3764691.1"/>
    <property type="molecule type" value="Genomic_DNA"/>
</dbReference>
<evidence type="ECO:0000256" key="1">
    <source>
        <dbReference type="SAM" id="Phobius"/>
    </source>
</evidence>
<protein>
    <submittedName>
        <fullName evidence="3">Flp pilus assembly protein TadG</fullName>
    </submittedName>
</protein>
<comment type="caution">
    <text evidence="3">The sequence shown here is derived from an EMBL/GenBank/DDBJ whole genome shotgun (WGS) entry which is preliminary data.</text>
</comment>
<gene>
    <name evidence="3" type="ORF">FHS50_001753</name>
</gene>
<feature type="domain" description="TadE-like" evidence="2">
    <location>
        <begin position="12"/>
        <end position="54"/>
    </location>
</feature>
<accession>A0A839YWV9</accession>
<evidence type="ECO:0000313" key="4">
    <source>
        <dbReference type="Proteomes" id="UP000578569"/>
    </source>
</evidence>
<keyword evidence="1" id="KW-0472">Membrane</keyword>
<dbReference type="RefSeq" id="WP_183934071.1">
    <property type="nucleotide sequence ID" value="NZ_JACICF010000002.1"/>
</dbReference>
<keyword evidence="1" id="KW-0812">Transmembrane</keyword>
<keyword evidence="1" id="KW-1133">Transmembrane helix</keyword>